<dbReference type="AlphaFoldDB" id="A0A1I4YL24"/>
<evidence type="ECO:0000313" key="2">
    <source>
        <dbReference type="EMBL" id="SFN38716.1"/>
    </source>
</evidence>
<dbReference type="OrthoDB" id="1098521at2"/>
<dbReference type="EMBL" id="FOVL01000003">
    <property type="protein sequence ID" value="SFN38716.1"/>
    <property type="molecule type" value="Genomic_DNA"/>
</dbReference>
<feature type="transmembrane region" description="Helical" evidence="1">
    <location>
        <begin position="65"/>
        <end position="84"/>
    </location>
</feature>
<keyword evidence="3" id="KW-1185">Reference proteome</keyword>
<proteinExistence type="predicted"/>
<keyword evidence="1" id="KW-0812">Transmembrane</keyword>
<dbReference type="Proteomes" id="UP000199153">
    <property type="component" value="Unassembled WGS sequence"/>
</dbReference>
<keyword evidence="1" id="KW-0472">Membrane</keyword>
<dbReference type="STRING" id="287099.SAMN05660413_00820"/>
<keyword evidence="1" id="KW-1133">Transmembrane helix</keyword>
<protein>
    <submittedName>
        <fullName evidence="2">Uncharacterized protein</fullName>
    </submittedName>
</protein>
<evidence type="ECO:0000313" key="3">
    <source>
        <dbReference type="Proteomes" id="UP000199153"/>
    </source>
</evidence>
<sequence>MESNKLEGLLKKFDEGRISSTEEKDLRNYFSHNEVPPHLMHYQDQFQTTVKNQKPGYKNASVKKFYVWGGVMAIIILAIGVFFLQQRNLGSTENNDLGTIQGEELALQKTRETLQMVSELMNERKKNLIYLKEFNNTREKIIKHEK</sequence>
<dbReference type="RefSeq" id="WP_093406211.1">
    <property type="nucleotide sequence ID" value="NZ_FOVL01000003.1"/>
</dbReference>
<name>A0A1I4YL24_9FLAO</name>
<gene>
    <name evidence="2" type="ORF">SAMN05660413_00820</name>
</gene>
<reference evidence="2 3" key="1">
    <citation type="submission" date="2016-10" db="EMBL/GenBank/DDBJ databases">
        <authorList>
            <person name="de Groot N.N."/>
        </authorList>
    </citation>
    <scope>NUCLEOTIDE SEQUENCE [LARGE SCALE GENOMIC DNA]</scope>
    <source>
        <strain evidence="2 3">DSM 17794</strain>
    </source>
</reference>
<accession>A0A1I4YL24</accession>
<evidence type="ECO:0000256" key="1">
    <source>
        <dbReference type="SAM" id="Phobius"/>
    </source>
</evidence>
<organism evidence="2 3">
    <name type="scientific">Salegentibacter flavus</name>
    <dbReference type="NCBI Taxonomy" id="287099"/>
    <lineage>
        <taxon>Bacteria</taxon>
        <taxon>Pseudomonadati</taxon>
        <taxon>Bacteroidota</taxon>
        <taxon>Flavobacteriia</taxon>
        <taxon>Flavobacteriales</taxon>
        <taxon>Flavobacteriaceae</taxon>
        <taxon>Salegentibacter</taxon>
    </lineage>
</organism>